<protein>
    <recommendedName>
        <fullName evidence="7">ABC3 transporter permease C-terminal domain-containing protein</fullName>
    </recommendedName>
</protein>
<feature type="domain" description="ABC3 transporter permease C-terminal" evidence="7">
    <location>
        <begin position="203"/>
        <end position="319"/>
    </location>
</feature>
<feature type="transmembrane region" description="Helical" evidence="6">
    <location>
        <begin position="290"/>
        <end position="315"/>
    </location>
</feature>
<feature type="transmembrane region" description="Helical" evidence="6">
    <location>
        <begin position="623"/>
        <end position="645"/>
    </location>
</feature>
<keyword evidence="9" id="KW-1185">Reference proteome</keyword>
<feature type="transmembrane region" description="Helical" evidence="6">
    <location>
        <begin position="20"/>
        <end position="41"/>
    </location>
</feature>
<dbReference type="Pfam" id="PF02687">
    <property type="entry name" value="FtsX"/>
    <property type="match status" value="2"/>
</dbReference>
<keyword evidence="5 6" id="KW-0472">Membrane</keyword>
<accession>A0ABQ4CUP3</accession>
<evidence type="ECO:0000256" key="6">
    <source>
        <dbReference type="SAM" id="Phobius"/>
    </source>
</evidence>
<proteinExistence type="predicted"/>
<dbReference type="RefSeq" id="WP_203715883.1">
    <property type="nucleotide sequence ID" value="NZ_BONE01000037.1"/>
</dbReference>
<dbReference type="EMBL" id="BONE01000037">
    <property type="protein sequence ID" value="GIF75002.1"/>
    <property type="molecule type" value="Genomic_DNA"/>
</dbReference>
<gene>
    <name evidence="8" type="ORF">Asi02nite_45200</name>
</gene>
<evidence type="ECO:0000256" key="3">
    <source>
        <dbReference type="ARBA" id="ARBA00022692"/>
    </source>
</evidence>
<evidence type="ECO:0000256" key="1">
    <source>
        <dbReference type="ARBA" id="ARBA00004651"/>
    </source>
</evidence>
<evidence type="ECO:0000259" key="7">
    <source>
        <dbReference type="Pfam" id="PF02687"/>
    </source>
</evidence>
<organism evidence="8 9">
    <name type="scientific">Asanoa siamensis</name>
    <dbReference type="NCBI Taxonomy" id="926357"/>
    <lineage>
        <taxon>Bacteria</taxon>
        <taxon>Bacillati</taxon>
        <taxon>Actinomycetota</taxon>
        <taxon>Actinomycetes</taxon>
        <taxon>Micromonosporales</taxon>
        <taxon>Micromonosporaceae</taxon>
        <taxon>Asanoa</taxon>
    </lineage>
</organism>
<evidence type="ECO:0000256" key="4">
    <source>
        <dbReference type="ARBA" id="ARBA00022989"/>
    </source>
</evidence>
<feature type="transmembrane region" description="Helical" evidence="6">
    <location>
        <begin position="666"/>
        <end position="695"/>
    </location>
</feature>
<feature type="transmembrane region" description="Helical" evidence="6">
    <location>
        <begin position="365"/>
        <end position="385"/>
    </location>
</feature>
<feature type="transmembrane region" description="Helical" evidence="6">
    <location>
        <begin position="710"/>
        <end position="732"/>
    </location>
</feature>
<feature type="transmembrane region" description="Helical" evidence="6">
    <location>
        <begin position="244"/>
        <end position="270"/>
    </location>
</feature>
<evidence type="ECO:0000256" key="2">
    <source>
        <dbReference type="ARBA" id="ARBA00022475"/>
    </source>
</evidence>
<feature type="transmembrane region" description="Helical" evidence="6">
    <location>
        <begin position="336"/>
        <end position="353"/>
    </location>
</feature>
<keyword evidence="2" id="KW-1003">Cell membrane</keyword>
<feature type="transmembrane region" description="Helical" evidence="6">
    <location>
        <begin position="416"/>
        <end position="442"/>
    </location>
</feature>
<name>A0ABQ4CUP3_9ACTN</name>
<reference evidence="8 9" key="1">
    <citation type="submission" date="2021-01" db="EMBL/GenBank/DDBJ databases">
        <title>Whole genome shotgun sequence of Asanoa siamensis NBRC 107932.</title>
        <authorList>
            <person name="Komaki H."/>
            <person name="Tamura T."/>
        </authorList>
    </citation>
    <scope>NUCLEOTIDE SEQUENCE [LARGE SCALE GENOMIC DNA]</scope>
    <source>
        <strain evidence="8 9">NBRC 107932</strain>
    </source>
</reference>
<keyword evidence="4 6" id="KW-1133">Transmembrane helix</keyword>
<evidence type="ECO:0000313" key="8">
    <source>
        <dbReference type="EMBL" id="GIF75002.1"/>
    </source>
</evidence>
<comment type="caution">
    <text evidence="8">The sequence shown here is derived from an EMBL/GenBank/DDBJ whole genome shotgun (WGS) entry which is preliminary data.</text>
</comment>
<evidence type="ECO:0000256" key="5">
    <source>
        <dbReference type="ARBA" id="ARBA00023136"/>
    </source>
</evidence>
<dbReference type="Proteomes" id="UP000604117">
    <property type="component" value="Unassembled WGS sequence"/>
</dbReference>
<comment type="subcellular location">
    <subcellularLocation>
        <location evidence="1">Cell membrane</location>
        <topology evidence="1">Multi-pass membrane protein</topology>
    </subcellularLocation>
</comment>
<evidence type="ECO:0000313" key="9">
    <source>
        <dbReference type="Proteomes" id="UP000604117"/>
    </source>
</evidence>
<dbReference type="InterPro" id="IPR003838">
    <property type="entry name" value="ABC3_permease_C"/>
</dbReference>
<keyword evidence="3 6" id="KW-0812">Transmembrane</keyword>
<sequence length="744" mass="76765">MIGLGLRLAVAGGREAAVRLVVVAAAVALGTGLLLATLAGINATKSQSLRYAWLNSALSEATTAARPGVDPVWWLGREDYFRGAEMLRLDIAATGPAAPVPPGLPAVPGPGEFYASPALHDLLRTVPAAELGDRFPGREVGLIGDAALPSPDTLFAVVGQAPDVLAAQPSATKVSGFLGGGEATCSRCIVGLNDTMLTVSLSVVATALIFPVLIFIGTATRLSAARREQRFAAMRLIGATPRQVSVLATVESIAAAAAGAVLGFGVFSAVRPGLAAIPFTGATFFPSDLTLTWVDALAVLVGIPVGAAVAARLALRRVRISPLGVTRRVTPKPPRAWRLIPLAAGIAELAYFVGRKPATTDGQTYAYLAGAALMLIGLVLAGPWLTMRTARLVADHAQRPAALIAGRRLADDPKAAFRAVSGLVVALFVMTAASGAITAYVAERARPAAGSVEATSLSATFWPEDIVPGAPSPSVSDIPAGLAELPGVRAVIPIKENDRSVAFDSTNPQGPGLISCADLARTPEYGACPPGARTVAVWSDLIGPRDPGVSPEERVWPASSATDLDARRLLAVVVATDGSDTAKERARTVLATMDPWGRYPATEAEFEADSARTLVQFQRLADVVILASLPIAGCSLAVSVIAGLTDRKRPFSVLRLTGVRIRMLRAVVALETAVPLLVVAAVAIGAGLLAAALFLRAQLDYPLHGLGAGYYAMVGGGLVASLAIIAATLPLLRRITGPETARNE</sequence>
<feature type="domain" description="ABC3 transporter permease C-terminal" evidence="7">
    <location>
        <begin position="624"/>
        <end position="734"/>
    </location>
</feature>
<feature type="transmembrane region" description="Helical" evidence="6">
    <location>
        <begin position="196"/>
        <end position="223"/>
    </location>
</feature>